<evidence type="ECO:0000313" key="3">
    <source>
        <dbReference type="Proteomes" id="UP000593579"/>
    </source>
</evidence>
<dbReference type="AlphaFoldDB" id="A0A7J9CH53"/>
<keyword evidence="3" id="KW-1185">Reference proteome</keyword>
<reference evidence="2 3" key="1">
    <citation type="journal article" date="2019" name="Genome Biol. Evol.">
        <title>Insights into the evolution of the New World diploid cottons (Gossypium, subgenus Houzingenia) based on genome sequencing.</title>
        <authorList>
            <person name="Grover C.E."/>
            <person name="Arick M.A. 2nd"/>
            <person name="Thrash A."/>
            <person name="Conover J.L."/>
            <person name="Sanders W.S."/>
            <person name="Peterson D.G."/>
            <person name="Frelichowski J.E."/>
            <person name="Scheffler J.A."/>
            <person name="Scheffler B.E."/>
            <person name="Wendel J.F."/>
        </authorList>
    </citation>
    <scope>NUCLEOTIDE SEQUENCE [LARGE SCALE GENOMIC DNA]</scope>
    <source>
        <strain evidence="2">5</strain>
        <tissue evidence="2">Leaf</tissue>
    </source>
</reference>
<evidence type="ECO:0000313" key="2">
    <source>
        <dbReference type="EMBL" id="MBA0747850.1"/>
    </source>
</evidence>
<feature type="region of interest" description="Disordered" evidence="1">
    <location>
        <begin position="38"/>
        <end position="66"/>
    </location>
</feature>
<dbReference type="EMBL" id="JABEZY010000010">
    <property type="protein sequence ID" value="MBA0747850.1"/>
    <property type="molecule type" value="Genomic_DNA"/>
</dbReference>
<comment type="caution">
    <text evidence="2">The sequence shown here is derived from an EMBL/GenBank/DDBJ whole genome shotgun (WGS) entry which is preliminary data.</text>
</comment>
<evidence type="ECO:0000256" key="1">
    <source>
        <dbReference type="SAM" id="MobiDB-lite"/>
    </source>
</evidence>
<name>A0A7J9CH53_GOSGO</name>
<protein>
    <submittedName>
        <fullName evidence="2">Uncharacterized protein</fullName>
    </submittedName>
</protein>
<accession>A0A7J9CH53</accession>
<sequence>MVGNAIKIDLLTDKGARGPTECFGCGTFEHLKGGCPQSKIVKNKEKGSGEAEDPVRLDQYEKTGSIQERIENERDNFPVELLGEGQENLSESSTKIMNGRKFDGGKKGENTKAKGHKKWVVAVKVQVNKQAMGGPRMENQDGGIEETGMSSETLKIGMKWGMVDCLEVEGRAADIREENIELMVLDQAVSGKILGQPSGVVHGGKNDATLIDDSFDE</sequence>
<gene>
    <name evidence="2" type="ORF">Gogos_004728</name>
</gene>
<dbReference type="Proteomes" id="UP000593579">
    <property type="component" value="Unassembled WGS sequence"/>
</dbReference>
<feature type="compositionally biased region" description="Basic and acidic residues" evidence="1">
    <location>
        <begin position="42"/>
        <end position="61"/>
    </location>
</feature>
<dbReference type="OrthoDB" id="994333at2759"/>
<proteinExistence type="predicted"/>
<organism evidence="2 3">
    <name type="scientific">Gossypium gossypioides</name>
    <name type="common">Mexican cotton</name>
    <name type="synonym">Selera gossypioides</name>
    <dbReference type="NCBI Taxonomy" id="34282"/>
    <lineage>
        <taxon>Eukaryota</taxon>
        <taxon>Viridiplantae</taxon>
        <taxon>Streptophyta</taxon>
        <taxon>Embryophyta</taxon>
        <taxon>Tracheophyta</taxon>
        <taxon>Spermatophyta</taxon>
        <taxon>Magnoliopsida</taxon>
        <taxon>eudicotyledons</taxon>
        <taxon>Gunneridae</taxon>
        <taxon>Pentapetalae</taxon>
        <taxon>rosids</taxon>
        <taxon>malvids</taxon>
        <taxon>Malvales</taxon>
        <taxon>Malvaceae</taxon>
        <taxon>Malvoideae</taxon>
        <taxon>Gossypium</taxon>
    </lineage>
</organism>